<name>A0A2I1HK09_9GLOM</name>
<keyword evidence="3" id="KW-1185">Reference proteome</keyword>
<accession>A0A2I1HK09</accession>
<dbReference type="Proteomes" id="UP000234323">
    <property type="component" value="Unassembled WGS sequence"/>
</dbReference>
<dbReference type="AlphaFoldDB" id="A0A2I1HK09"/>
<proteinExistence type="predicted"/>
<comment type="caution">
    <text evidence="2">The sequence shown here is derived from an EMBL/GenBank/DDBJ whole genome shotgun (WGS) entry which is preliminary data.</text>
</comment>
<feature type="region of interest" description="Disordered" evidence="1">
    <location>
        <begin position="98"/>
        <end position="128"/>
    </location>
</feature>
<protein>
    <submittedName>
        <fullName evidence="2">Uncharacterized protein</fullName>
    </submittedName>
</protein>
<reference evidence="2 3" key="1">
    <citation type="submission" date="2015-10" db="EMBL/GenBank/DDBJ databases">
        <title>Genome analyses suggest a sexual origin of heterokaryosis in a supposedly ancient asexual fungus.</title>
        <authorList>
            <person name="Ropars J."/>
            <person name="Sedzielewska K."/>
            <person name="Noel J."/>
            <person name="Charron P."/>
            <person name="Farinelli L."/>
            <person name="Marton T."/>
            <person name="Kruger M."/>
            <person name="Pelin A."/>
            <person name="Brachmann A."/>
            <person name="Corradi N."/>
        </authorList>
    </citation>
    <scope>NUCLEOTIDE SEQUENCE [LARGE SCALE GENOMIC DNA]</scope>
    <source>
        <strain evidence="2 3">A4</strain>
    </source>
</reference>
<sequence length="329" mass="37585">MAKIIGLEARNAKLEDENMKLRTKFRSRIEELEKSRSDIAGENAKRDGAIAELKAEEVNNVPNLSVDHPNNASPLLCEEDRKTDEFLYSVQKKSVSDGIRRRKREEKLQKQDLTSDDRRSLQKKNQREKFIQEVSGTPSDLLQSNADSAEQQQVILSNPCKKADSSSFARLYEKLRNAEDFADHAGKLLSRDERIEQAKKLWKLFDAIVDYSIKIESSDCAWPKDGFEKKSELSHPDLSSGSDKKNSELSHTNTSHIEQTPNASSKSGVNISPASQSPIPRTNQTYDHTYFRNKTLDQYPNNLYREFSSENFDYYGVLTRHHAHYAVKA</sequence>
<dbReference type="VEuPathDB" id="FungiDB:FUN_012709"/>
<dbReference type="VEuPathDB" id="FungiDB:RhiirFUN_014415"/>
<evidence type="ECO:0000313" key="2">
    <source>
        <dbReference type="EMBL" id="PKY59180.1"/>
    </source>
</evidence>
<evidence type="ECO:0000256" key="1">
    <source>
        <dbReference type="SAM" id="MobiDB-lite"/>
    </source>
</evidence>
<gene>
    <name evidence="2" type="ORF">RhiirA4_481711</name>
</gene>
<feature type="region of interest" description="Disordered" evidence="1">
    <location>
        <begin position="231"/>
        <end position="286"/>
    </location>
</feature>
<feature type="compositionally biased region" description="Polar residues" evidence="1">
    <location>
        <begin position="249"/>
        <end position="286"/>
    </location>
</feature>
<dbReference type="VEuPathDB" id="FungiDB:FUN_012708"/>
<dbReference type="VEuPathDB" id="FungiDB:RhiirA1_541417"/>
<organism evidence="2 3">
    <name type="scientific">Rhizophagus irregularis</name>
    <dbReference type="NCBI Taxonomy" id="588596"/>
    <lineage>
        <taxon>Eukaryota</taxon>
        <taxon>Fungi</taxon>
        <taxon>Fungi incertae sedis</taxon>
        <taxon>Mucoromycota</taxon>
        <taxon>Glomeromycotina</taxon>
        <taxon>Glomeromycetes</taxon>
        <taxon>Glomerales</taxon>
        <taxon>Glomeraceae</taxon>
        <taxon>Rhizophagus</taxon>
    </lineage>
</organism>
<dbReference type="EMBL" id="LLXI01003405">
    <property type="protein sequence ID" value="PKY59180.1"/>
    <property type="molecule type" value="Genomic_DNA"/>
</dbReference>
<evidence type="ECO:0000313" key="3">
    <source>
        <dbReference type="Proteomes" id="UP000234323"/>
    </source>
</evidence>